<evidence type="ECO:0000313" key="4">
    <source>
        <dbReference type="Proteomes" id="UP000663940"/>
    </source>
</evidence>
<reference evidence="2 4" key="2">
    <citation type="submission" date="2021-03" db="EMBL/GenBank/DDBJ databases">
        <title>Mucilaginibacter strains isolated from gold and copper mining confer multi heavy-metal resistance.</title>
        <authorList>
            <person name="Li Y."/>
        </authorList>
    </citation>
    <scope>NUCLEOTIDE SEQUENCE [LARGE SCALE GENOMIC DNA]</scope>
    <source>
        <strain evidence="2 4">P2-4</strain>
    </source>
</reference>
<dbReference type="Proteomes" id="UP000663940">
    <property type="component" value="Chromosome"/>
</dbReference>
<dbReference type="Proteomes" id="UP000250557">
    <property type="component" value="Chromosome"/>
</dbReference>
<organism evidence="1 3">
    <name type="scientific">Mucilaginibacter rubeus</name>
    <dbReference type="NCBI Taxonomy" id="2027860"/>
    <lineage>
        <taxon>Bacteria</taxon>
        <taxon>Pseudomonadati</taxon>
        <taxon>Bacteroidota</taxon>
        <taxon>Sphingobacteriia</taxon>
        <taxon>Sphingobacteriales</taxon>
        <taxon>Sphingobacteriaceae</taxon>
        <taxon>Mucilaginibacter</taxon>
    </lineage>
</organism>
<protein>
    <submittedName>
        <fullName evidence="1">Uncharacterized protein</fullName>
    </submittedName>
</protein>
<proteinExistence type="predicted"/>
<evidence type="ECO:0000313" key="1">
    <source>
        <dbReference type="EMBL" id="QEM06906.1"/>
    </source>
</evidence>
<dbReference type="AlphaFoldDB" id="A0AAE6MKQ7"/>
<dbReference type="RefSeq" id="WP_112653162.1">
    <property type="nucleotide sequence ID" value="NZ_CP043451.1"/>
</dbReference>
<evidence type="ECO:0000313" key="3">
    <source>
        <dbReference type="Proteomes" id="UP000250557"/>
    </source>
</evidence>
<accession>A0AAE6MKQ7</accession>
<reference evidence="1 3" key="1">
    <citation type="submission" date="2019-08" db="EMBL/GenBank/DDBJ databases">
        <title>Comparative genome analysis confer to the adaptation heavy metal polluted environment.</title>
        <authorList>
            <person name="Li Y."/>
        </authorList>
    </citation>
    <scope>NUCLEOTIDE SEQUENCE [LARGE SCALE GENOMIC DNA]</scope>
    <source>
        <strain evidence="1 3">P2</strain>
    </source>
</reference>
<name>A0AAE6MKQ7_9SPHI</name>
<dbReference type="EMBL" id="CP043451">
    <property type="protein sequence ID" value="QEM06906.1"/>
    <property type="molecule type" value="Genomic_DNA"/>
</dbReference>
<keyword evidence="4" id="KW-1185">Reference proteome</keyword>
<dbReference type="EMBL" id="CP071880">
    <property type="protein sequence ID" value="QTE50557.1"/>
    <property type="molecule type" value="Genomic_DNA"/>
</dbReference>
<gene>
    <name evidence="1" type="ORF">DIU31_026620</name>
    <name evidence="2" type="ORF">J3L21_00800</name>
</gene>
<sequence>MKKFFFIGVFILLLFASAIYHYNNLVRKNYSIEFNGKVEKVIYSIKGEPTVSINGKTFDLPVNLWDFNHKIEKGDSLIKSKDSMVIKLIKYKTGQVIFCN</sequence>
<evidence type="ECO:0000313" key="2">
    <source>
        <dbReference type="EMBL" id="QTE50557.1"/>
    </source>
</evidence>